<evidence type="ECO:0000313" key="3">
    <source>
        <dbReference type="Proteomes" id="UP000031327"/>
    </source>
</evidence>
<dbReference type="InterPro" id="IPR029044">
    <property type="entry name" value="Nucleotide-diphossugar_trans"/>
</dbReference>
<accession>A0A0C1QHJ7</accession>
<dbReference type="Proteomes" id="UP000031327">
    <property type="component" value="Unassembled WGS sequence"/>
</dbReference>
<dbReference type="InterPro" id="IPR005835">
    <property type="entry name" value="NTP_transferase_dom"/>
</dbReference>
<dbReference type="InterPro" id="IPR054790">
    <property type="entry name" value="MurU"/>
</dbReference>
<dbReference type="PANTHER" id="PTHR22572">
    <property type="entry name" value="SUGAR-1-PHOSPHATE GUANYL TRANSFERASE"/>
    <property type="match status" value="1"/>
</dbReference>
<dbReference type="InterPro" id="IPR050486">
    <property type="entry name" value="Mannose-1P_guanyltransferase"/>
</dbReference>
<proteinExistence type="predicted"/>
<name>A0A0C1QHJ7_9GAMM</name>
<dbReference type="AlphaFoldDB" id="A0A0C1QHJ7"/>
<protein>
    <submittedName>
        <fullName evidence="2">Mannose-1-phosphate guanylyltransferase</fullName>
    </submittedName>
</protein>
<comment type="caution">
    <text evidence="2">The sequence shown here is derived from an EMBL/GenBank/DDBJ whole genome shotgun (WGS) entry which is preliminary data.</text>
</comment>
<dbReference type="EMBL" id="JWIC01000010">
    <property type="protein sequence ID" value="KID54677.1"/>
    <property type="molecule type" value="Genomic_DNA"/>
</dbReference>
<keyword evidence="2" id="KW-0548">Nucleotidyltransferase</keyword>
<dbReference type="OrthoDB" id="9788272at2"/>
<keyword evidence="2" id="KW-0808">Transferase</keyword>
<dbReference type="SUPFAM" id="SSF53448">
    <property type="entry name" value="Nucleotide-diphospho-sugar transferases"/>
    <property type="match status" value="1"/>
</dbReference>
<evidence type="ECO:0000259" key="1">
    <source>
        <dbReference type="Pfam" id="PF00483"/>
    </source>
</evidence>
<reference evidence="2 3" key="1">
    <citation type="submission" date="2014-12" db="EMBL/GenBank/DDBJ databases">
        <title>Draft Genome Sequence of Pseudoalteromonas luteoviolacea HI1.</title>
        <authorList>
            <person name="Asahina A.Y."/>
            <person name="Hadfield M.G."/>
        </authorList>
    </citation>
    <scope>NUCLEOTIDE SEQUENCE [LARGE SCALE GENOMIC DNA]</scope>
    <source>
        <strain evidence="2 3">HI1</strain>
    </source>
</reference>
<dbReference type="Gene3D" id="3.90.550.10">
    <property type="entry name" value="Spore Coat Polysaccharide Biosynthesis Protein SpsA, Chain A"/>
    <property type="match status" value="1"/>
</dbReference>
<sequence>MKAMILAAGRGQRMMPLTAHMPKPMLEVAGKPLLAYHLERLKLAGVQQVVINLAWQGEKIEQYFGDGHQWGMQIEYSYECDGGLETAGGIAQALPSLCEDHDVFIVINGDIFTDYDVHALMQLQLMPGEAHIVLVENPPHHPDGDFCLTHQPLNEETYTFSGIGLYHKDFFKDVPVSKVPLGPMLRNAISEQMLSSELYLGQWHDIGTPERLKAINAAMEATHVG</sequence>
<dbReference type="GO" id="GO:0016779">
    <property type="term" value="F:nucleotidyltransferase activity"/>
    <property type="evidence" value="ECO:0007669"/>
    <property type="project" value="UniProtKB-KW"/>
</dbReference>
<dbReference type="RefSeq" id="WP_039611577.1">
    <property type="nucleotide sequence ID" value="NZ_JWIC01000010.1"/>
</dbReference>
<feature type="domain" description="Nucleotidyl transferase" evidence="1">
    <location>
        <begin position="2"/>
        <end position="135"/>
    </location>
</feature>
<organism evidence="2 3">
    <name type="scientific">Pseudoalteromonas luteoviolacea</name>
    <dbReference type="NCBI Taxonomy" id="43657"/>
    <lineage>
        <taxon>Bacteria</taxon>
        <taxon>Pseudomonadati</taxon>
        <taxon>Pseudomonadota</taxon>
        <taxon>Gammaproteobacteria</taxon>
        <taxon>Alteromonadales</taxon>
        <taxon>Pseudoalteromonadaceae</taxon>
        <taxon>Pseudoalteromonas</taxon>
    </lineage>
</organism>
<gene>
    <name evidence="2" type="ORF">JF50_22530</name>
</gene>
<evidence type="ECO:0000313" key="2">
    <source>
        <dbReference type="EMBL" id="KID54677.1"/>
    </source>
</evidence>
<dbReference type="NCBIfam" id="NF045761">
    <property type="entry name" value="NAMPUrTaseMurU"/>
    <property type="match status" value="1"/>
</dbReference>
<dbReference type="CDD" id="cd06422">
    <property type="entry name" value="NTP_transferase_like_1"/>
    <property type="match status" value="1"/>
</dbReference>
<dbReference type="Pfam" id="PF00483">
    <property type="entry name" value="NTP_transferase"/>
    <property type="match status" value="1"/>
</dbReference>